<dbReference type="Gene3D" id="3.40.50.1000">
    <property type="entry name" value="HAD superfamily/HAD-like"/>
    <property type="match status" value="1"/>
</dbReference>
<dbReference type="Pfam" id="PF13671">
    <property type="entry name" value="AAA_33"/>
    <property type="match status" value="1"/>
</dbReference>
<evidence type="ECO:0000259" key="1">
    <source>
        <dbReference type="Pfam" id="PF25109"/>
    </source>
</evidence>
<accession>A0A5J4KVA6</accession>
<dbReference type="Pfam" id="PF25109">
    <property type="entry name" value="HAD_PNKP"/>
    <property type="match status" value="1"/>
</dbReference>
<name>A0A5J4KVA6_9CHLR</name>
<dbReference type="InterPro" id="IPR023214">
    <property type="entry name" value="HAD_sf"/>
</dbReference>
<comment type="caution">
    <text evidence="2">The sequence shown here is derived from an EMBL/GenBank/DDBJ whole genome shotgun (WGS) entry which is preliminary data.</text>
</comment>
<dbReference type="AlphaFoldDB" id="A0A5J4KVA6"/>
<dbReference type="Gene3D" id="3.40.50.300">
    <property type="entry name" value="P-loop containing nucleotide triphosphate hydrolases"/>
    <property type="match status" value="1"/>
</dbReference>
<dbReference type="SUPFAM" id="SSF52540">
    <property type="entry name" value="P-loop containing nucleoside triphosphate hydrolases"/>
    <property type="match status" value="1"/>
</dbReference>
<dbReference type="SUPFAM" id="SSF56784">
    <property type="entry name" value="HAD-like"/>
    <property type="match status" value="1"/>
</dbReference>
<keyword evidence="3" id="KW-1185">Reference proteome</keyword>
<dbReference type="Proteomes" id="UP000326912">
    <property type="component" value="Unassembled WGS sequence"/>
</dbReference>
<protein>
    <recommendedName>
        <fullName evidence="1">Polynucleotide kinase PNKP phosphatase domain-containing protein</fullName>
    </recommendedName>
</protein>
<organism evidence="2 3">
    <name type="scientific">Dictyobacter vulcani</name>
    <dbReference type="NCBI Taxonomy" id="2607529"/>
    <lineage>
        <taxon>Bacteria</taxon>
        <taxon>Bacillati</taxon>
        <taxon>Chloroflexota</taxon>
        <taxon>Ktedonobacteria</taxon>
        <taxon>Ktedonobacterales</taxon>
        <taxon>Dictyobacteraceae</taxon>
        <taxon>Dictyobacter</taxon>
    </lineage>
</organism>
<dbReference type="InterPro" id="IPR027417">
    <property type="entry name" value="P-loop_NTPase"/>
</dbReference>
<sequence length="242" mass="28143">MVDNGKWSKGNEKFILKVRDNLILLALEEGYQPIVDDTNLHPKHEQAIRELVRGQATVEVKSFTDVPLETCIERDRQRPNYVGEQVIRKMYQDFLQVVPPTIEDDPTLPKAIICDLDGTLAILNGRNPYDAEECEQDLLSEHIANIVRFYSQTVHVLLLSGRKECHRSQTMRWLAQHNIPYTSLWMRQDDDTRKDSFVKEDIYREHIQGKYAIQFCLDDRNSIVNLWRSLGLICLQVADGDF</sequence>
<dbReference type="InterPro" id="IPR036412">
    <property type="entry name" value="HAD-like_sf"/>
</dbReference>
<dbReference type="InterPro" id="IPR056782">
    <property type="entry name" value="HAD_PNKP"/>
</dbReference>
<proteinExistence type="predicted"/>
<dbReference type="EMBL" id="BKZW01000003">
    <property type="protein sequence ID" value="GER91132.1"/>
    <property type="molecule type" value="Genomic_DNA"/>
</dbReference>
<gene>
    <name evidence="2" type="ORF">KDW_52940</name>
</gene>
<feature type="domain" description="Polynucleotide kinase PNKP phosphatase" evidence="1">
    <location>
        <begin position="109"/>
        <end position="242"/>
    </location>
</feature>
<evidence type="ECO:0000313" key="3">
    <source>
        <dbReference type="Proteomes" id="UP000326912"/>
    </source>
</evidence>
<evidence type="ECO:0000313" key="2">
    <source>
        <dbReference type="EMBL" id="GER91132.1"/>
    </source>
</evidence>
<reference evidence="2 3" key="1">
    <citation type="submission" date="2019-10" db="EMBL/GenBank/DDBJ databases">
        <title>Dictyobacter vulcani sp. nov., within the class Ktedonobacteria, isolated from soil of volcanic Mt. Zao.</title>
        <authorList>
            <person name="Zheng Y."/>
            <person name="Wang C.M."/>
            <person name="Sakai Y."/>
            <person name="Abe K."/>
            <person name="Yokota A."/>
            <person name="Yabe S."/>
        </authorList>
    </citation>
    <scope>NUCLEOTIDE SEQUENCE [LARGE SCALE GENOMIC DNA]</scope>
    <source>
        <strain evidence="2 3">W12</strain>
    </source>
</reference>